<comment type="caution">
    <text evidence="1">The sequence shown here is derived from an EMBL/GenBank/DDBJ whole genome shotgun (WGS) entry which is preliminary data.</text>
</comment>
<dbReference type="PANTHER" id="PTHR39550">
    <property type="entry name" value="SLL0658 PROTEIN"/>
    <property type="match status" value="1"/>
</dbReference>
<protein>
    <submittedName>
        <fullName evidence="1">Nucleic acid-binding protein</fullName>
    </submittedName>
</protein>
<dbReference type="Proteomes" id="UP000185557">
    <property type="component" value="Unassembled WGS sequence"/>
</dbReference>
<accession>A0A1U7J559</accession>
<reference evidence="1 2" key="1">
    <citation type="submission" date="2016-11" db="EMBL/GenBank/DDBJ databases">
        <title>Draft Genome Sequences of Nine Cyanobacterial Strains from Diverse Habitats.</title>
        <authorList>
            <person name="Zhu T."/>
            <person name="Hou S."/>
            <person name="Lu X."/>
            <person name="Hess W.R."/>
        </authorList>
    </citation>
    <scope>NUCLEOTIDE SEQUENCE [LARGE SCALE GENOMIC DNA]</scope>
    <source>
        <strain evidence="1 2">NIES-30</strain>
    </source>
</reference>
<gene>
    <name evidence="1" type="ORF">NIES30_12490</name>
</gene>
<evidence type="ECO:0000313" key="2">
    <source>
        <dbReference type="Proteomes" id="UP000185557"/>
    </source>
</evidence>
<dbReference type="InterPro" id="IPR021799">
    <property type="entry name" value="PIN-like_prokaryotic"/>
</dbReference>
<dbReference type="EMBL" id="MRCG01000008">
    <property type="protein sequence ID" value="OKH47791.1"/>
    <property type="molecule type" value="Genomic_DNA"/>
</dbReference>
<dbReference type="PANTHER" id="PTHR39550:SF1">
    <property type="entry name" value="SLL0658 PROTEIN"/>
    <property type="match status" value="1"/>
</dbReference>
<dbReference type="STRING" id="549789.NIES30_12490"/>
<keyword evidence="2" id="KW-1185">Reference proteome</keyword>
<name>A0A1U7J559_9CYAN</name>
<dbReference type="AlphaFoldDB" id="A0A1U7J559"/>
<organism evidence="1 2">
    <name type="scientific">Phormidium tenue NIES-30</name>
    <dbReference type="NCBI Taxonomy" id="549789"/>
    <lineage>
        <taxon>Bacteria</taxon>
        <taxon>Bacillati</taxon>
        <taxon>Cyanobacteriota</taxon>
        <taxon>Cyanophyceae</taxon>
        <taxon>Oscillatoriophycideae</taxon>
        <taxon>Oscillatoriales</taxon>
        <taxon>Oscillatoriaceae</taxon>
        <taxon>Phormidium</taxon>
    </lineage>
</organism>
<dbReference type="Pfam" id="PF11848">
    <property type="entry name" value="DUF3368"/>
    <property type="match status" value="1"/>
</dbReference>
<dbReference type="OrthoDB" id="9796404at2"/>
<dbReference type="RefSeq" id="WP_073608750.1">
    <property type="nucleotide sequence ID" value="NZ_MRCG01000008.1"/>
</dbReference>
<evidence type="ECO:0000313" key="1">
    <source>
        <dbReference type="EMBL" id="OKH47791.1"/>
    </source>
</evidence>
<sequence length="162" mass="17658">MTIVSDASSLGSLALVDYLWLLEALYGTVVISEVVAQELATAKNARIQAVLSVSWVKVQVPTEGAIAQVQQQGKQFDLGETQTLALALQLHADELLINERRGRQVAQALELSAIGIVGIVIVAKQRALIPSVRRVMDALVELAGFRISHQLYQKVLKFVDEI</sequence>
<proteinExistence type="predicted"/>